<dbReference type="InterPro" id="IPR012292">
    <property type="entry name" value="Globin/Proto"/>
</dbReference>
<accession>A0ABD6EBQ0</accession>
<sequence length="82" mass="9962">MFEITEEARQLGMRHLNYSERGFNSNFWEVFKVHMLDEIKKSYKETAEGGRCHSVQLWNRFIEEIVEAMREGYETKRKNDEK</sequence>
<evidence type="ECO:0000313" key="2">
    <source>
        <dbReference type="Proteomes" id="UP001608902"/>
    </source>
</evidence>
<reference evidence="1 2" key="1">
    <citation type="submission" date="2024-08" db="EMBL/GenBank/DDBJ databases">
        <title>Gnathostoma spinigerum genome.</title>
        <authorList>
            <person name="Gonzalez-Bertolin B."/>
            <person name="Monzon S."/>
            <person name="Zaballos A."/>
            <person name="Jimenez P."/>
            <person name="Dekumyoy P."/>
            <person name="Varona S."/>
            <person name="Cuesta I."/>
            <person name="Sumanam S."/>
            <person name="Adisakwattana P."/>
            <person name="Gasser R.B."/>
            <person name="Hernandez-Gonzalez A."/>
            <person name="Young N.D."/>
            <person name="Perteguer M.J."/>
        </authorList>
    </citation>
    <scope>NUCLEOTIDE SEQUENCE [LARGE SCALE GENOMIC DNA]</scope>
    <source>
        <strain evidence="1">AL3</strain>
        <tissue evidence="1">Liver</tissue>
    </source>
</reference>
<organism evidence="1 2">
    <name type="scientific">Gnathostoma spinigerum</name>
    <dbReference type="NCBI Taxonomy" id="75299"/>
    <lineage>
        <taxon>Eukaryota</taxon>
        <taxon>Metazoa</taxon>
        <taxon>Ecdysozoa</taxon>
        <taxon>Nematoda</taxon>
        <taxon>Chromadorea</taxon>
        <taxon>Rhabditida</taxon>
        <taxon>Spirurina</taxon>
        <taxon>Gnathostomatomorpha</taxon>
        <taxon>Gnathostomatoidea</taxon>
        <taxon>Gnathostomatidae</taxon>
        <taxon>Gnathostoma</taxon>
    </lineage>
</organism>
<gene>
    <name evidence="1" type="ORF">AB6A40_000621</name>
</gene>
<dbReference type="Gene3D" id="1.10.490.10">
    <property type="entry name" value="Globins"/>
    <property type="match status" value="1"/>
</dbReference>
<dbReference type="AlphaFoldDB" id="A0ABD6EBQ0"/>
<name>A0ABD6EBQ0_9BILA</name>
<evidence type="ECO:0000313" key="1">
    <source>
        <dbReference type="EMBL" id="MFH4973912.1"/>
    </source>
</evidence>
<keyword evidence="2" id="KW-1185">Reference proteome</keyword>
<dbReference type="EMBL" id="JBGFUD010000182">
    <property type="protein sequence ID" value="MFH4973912.1"/>
    <property type="molecule type" value="Genomic_DNA"/>
</dbReference>
<protein>
    <submittedName>
        <fullName evidence="1">Uncharacterized protein</fullName>
    </submittedName>
</protein>
<comment type="caution">
    <text evidence="1">The sequence shown here is derived from an EMBL/GenBank/DDBJ whole genome shotgun (WGS) entry which is preliminary data.</text>
</comment>
<dbReference type="Proteomes" id="UP001608902">
    <property type="component" value="Unassembled WGS sequence"/>
</dbReference>
<proteinExistence type="predicted"/>